<feature type="transmembrane region" description="Helical" evidence="5">
    <location>
        <begin position="22"/>
        <end position="43"/>
    </location>
</feature>
<gene>
    <name evidence="7" type="ORF">PS2015_2893</name>
</gene>
<evidence type="ECO:0000313" key="8">
    <source>
        <dbReference type="Proteomes" id="UP000065641"/>
    </source>
</evidence>
<keyword evidence="4 5" id="KW-0472">Membrane</keyword>
<dbReference type="Proteomes" id="UP000065641">
    <property type="component" value="Chromosome"/>
</dbReference>
<dbReference type="EMBL" id="CP013189">
    <property type="protein sequence ID" value="ALO47521.1"/>
    <property type="molecule type" value="Genomic_DNA"/>
</dbReference>
<evidence type="ECO:0000313" key="7">
    <source>
        <dbReference type="EMBL" id="ALO47521.1"/>
    </source>
</evidence>
<sequence>MDSSMWEQIQITVRNLVLSDSMLSLLASTLILIVAILALRNLINRYLAKHVPVTEVRRRWMVQSRSALLLLLTLGLIIIWGEELRTLALSIVAIAVAFVVATKELILCLIGSLVKTAARSFDLGDRIQIKDFRGDVIDQNLLATTIMEVGPGKITHQRTGRTTIIPNSLFVSEPLINESFTHDYVFHVFTVPFKREEDWHGAQQAFLASAQRHCASYLEEVRRYMNKVSIRRGLEVPSVDPRVTIQVPTAGEVHLVVRVPAKSGERGFIEQSMLTEVLLQNDFSVKQKAEENREEAGN</sequence>
<dbReference type="InterPro" id="IPR006685">
    <property type="entry name" value="MscS_channel_2nd"/>
</dbReference>
<dbReference type="AlphaFoldDB" id="A0A0S2KGS0"/>
<dbReference type="InterPro" id="IPR010920">
    <property type="entry name" value="LSM_dom_sf"/>
</dbReference>
<feature type="transmembrane region" description="Helical" evidence="5">
    <location>
        <begin position="64"/>
        <end position="81"/>
    </location>
</feature>
<dbReference type="SUPFAM" id="SSF50182">
    <property type="entry name" value="Sm-like ribonucleoproteins"/>
    <property type="match status" value="1"/>
</dbReference>
<evidence type="ECO:0000256" key="3">
    <source>
        <dbReference type="ARBA" id="ARBA00022989"/>
    </source>
</evidence>
<dbReference type="PANTHER" id="PTHR30566">
    <property type="entry name" value="YNAI-RELATED MECHANOSENSITIVE ION CHANNEL"/>
    <property type="match status" value="1"/>
</dbReference>
<keyword evidence="3 5" id="KW-1133">Transmembrane helix</keyword>
<evidence type="ECO:0000256" key="2">
    <source>
        <dbReference type="ARBA" id="ARBA00022692"/>
    </source>
</evidence>
<keyword evidence="8" id="KW-1185">Reference proteome</keyword>
<dbReference type="KEGG" id="pspi:PS2015_2893"/>
<reference evidence="7 8" key="1">
    <citation type="submission" date="2015-11" db="EMBL/GenBank/DDBJ databases">
        <authorList>
            <person name="Zhang Y."/>
            <person name="Guo Z."/>
        </authorList>
    </citation>
    <scope>NUCLEOTIDE SEQUENCE [LARGE SCALE GENOMIC DNA]</scope>
    <source>
        <strain evidence="7 8">KCTC 32221</strain>
    </source>
</reference>
<dbReference type="PANTHER" id="PTHR30566:SF27">
    <property type="entry name" value="MECHANOSENSITIVE ION CHANNEL PROTEIN"/>
    <property type="match status" value="1"/>
</dbReference>
<dbReference type="InterPro" id="IPR023408">
    <property type="entry name" value="MscS_beta-dom_sf"/>
</dbReference>
<feature type="transmembrane region" description="Helical" evidence="5">
    <location>
        <begin position="87"/>
        <end position="110"/>
    </location>
</feature>
<evidence type="ECO:0000256" key="5">
    <source>
        <dbReference type="SAM" id="Phobius"/>
    </source>
</evidence>
<organism evidence="7 8">
    <name type="scientific">Pseudohongiella spirulinae</name>
    <dbReference type="NCBI Taxonomy" id="1249552"/>
    <lineage>
        <taxon>Bacteria</taxon>
        <taxon>Pseudomonadati</taxon>
        <taxon>Pseudomonadota</taxon>
        <taxon>Gammaproteobacteria</taxon>
        <taxon>Pseudomonadales</taxon>
        <taxon>Pseudohongiellaceae</taxon>
        <taxon>Pseudohongiella</taxon>
    </lineage>
</organism>
<evidence type="ECO:0000256" key="1">
    <source>
        <dbReference type="ARBA" id="ARBA00004370"/>
    </source>
</evidence>
<evidence type="ECO:0000256" key="4">
    <source>
        <dbReference type="ARBA" id="ARBA00023136"/>
    </source>
</evidence>
<comment type="subcellular location">
    <subcellularLocation>
        <location evidence="1">Membrane</location>
    </subcellularLocation>
</comment>
<dbReference type="STRING" id="1249552.PS2015_2893"/>
<dbReference type="Gene3D" id="2.30.30.60">
    <property type="match status" value="1"/>
</dbReference>
<dbReference type="GO" id="GO:0008381">
    <property type="term" value="F:mechanosensitive monoatomic ion channel activity"/>
    <property type="evidence" value="ECO:0007669"/>
    <property type="project" value="UniProtKB-ARBA"/>
</dbReference>
<dbReference type="GO" id="GO:0016020">
    <property type="term" value="C:membrane"/>
    <property type="evidence" value="ECO:0007669"/>
    <property type="project" value="UniProtKB-SubCell"/>
</dbReference>
<dbReference type="Pfam" id="PF00924">
    <property type="entry name" value="MS_channel_2nd"/>
    <property type="match status" value="1"/>
</dbReference>
<keyword evidence="2 5" id="KW-0812">Transmembrane</keyword>
<accession>A0A0S2KGS0</accession>
<feature type="domain" description="Mechanosensitive ion channel MscS" evidence="6">
    <location>
        <begin position="107"/>
        <end position="177"/>
    </location>
</feature>
<evidence type="ECO:0000259" key="6">
    <source>
        <dbReference type="Pfam" id="PF00924"/>
    </source>
</evidence>
<dbReference type="PATRIC" id="fig|1249552.3.peg.2920"/>
<name>A0A0S2KGS0_9GAMM</name>
<protein>
    <submittedName>
        <fullName evidence="7">Membrane protein</fullName>
    </submittedName>
</protein>
<proteinExistence type="predicted"/>